<reference evidence="1 2" key="1">
    <citation type="journal article" date="2018" name="Front. Plant Sci.">
        <title>Red Clover (Trifolium pratense) and Zigzag Clover (T. medium) - A Picture of Genomic Similarities and Differences.</title>
        <authorList>
            <person name="Dluhosova J."/>
            <person name="Istvanek J."/>
            <person name="Nedelnik J."/>
            <person name="Repkova J."/>
        </authorList>
    </citation>
    <scope>NUCLEOTIDE SEQUENCE [LARGE SCALE GENOMIC DNA]</scope>
    <source>
        <strain evidence="2">cv. 10/8</strain>
        <tissue evidence="1">Leaf</tissue>
    </source>
</reference>
<accession>A0A392S5Q8</accession>
<protein>
    <submittedName>
        <fullName evidence="1">Uncharacterized protein</fullName>
    </submittedName>
</protein>
<evidence type="ECO:0000313" key="1">
    <source>
        <dbReference type="EMBL" id="MCI43216.1"/>
    </source>
</evidence>
<sequence>MGLFIFSASSINFYIVSFGTGKIFVTFRVRSSVTVNLIANIEQSLSAVAVRFESEQGDEK</sequence>
<name>A0A392S5Q8_9FABA</name>
<comment type="caution">
    <text evidence="1">The sequence shown here is derived from an EMBL/GenBank/DDBJ whole genome shotgun (WGS) entry which is preliminary data.</text>
</comment>
<dbReference type="Proteomes" id="UP000265520">
    <property type="component" value="Unassembled WGS sequence"/>
</dbReference>
<proteinExistence type="predicted"/>
<organism evidence="1 2">
    <name type="scientific">Trifolium medium</name>
    <dbReference type="NCBI Taxonomy" id="97028"/>
    <lineage>
        <taxon>Eukaryota</taxon>
        <taxon>Viridiplantae</taxon>
        <taxon>Streptophyta</taxon>
        <taxon>Embryophyta</taxon>
        <taxon>Tracheophyta</taxon>
        <taxon>Spermatophyta</taxon>
        <taxon>Magnoliopsida</taxon>
        <taxon>eudicotyledons</taxon>
        <taxon>Gunneridae</taxon>
        <taxon>Pentapetalae</taxon>
        <taxon>rosids</taxon>
        <taxon>fabids</taxon>
        <taxon>Fabales</taxon>
        <taxon>Fabaceae</taxon>
        <taxon>Papilionoideae</taxon>
        <taxon>50 kb inversion clade</taxon>
        <taxon>NPAAA clade</taxon>
        <taxon>Hologalegina</taxon>
        <taxon>IRL clade</taxon>
        <taxon>Trifolieae</taxon>
        <taxon>Trifolium</taxon>
    </lineage>
</organism>
<dbReference type="EMBL" id="LXQA010314403">
    <property type="protein sequence ID" value="MCI43216.1"/>
    <property type="molecule type" value="Genomic_DNA"/>
</dbReference>
<keyword evidence="2" id="KW-1185">Reference proteome</keyword>
<evidence type="ECO:0000313" key="2">
    <source>
        <dbReference type="Proteomes" id="UP000265520"/>
    </source>
</evidence>
<dbReference type="AlphaFoldDB" id="A0A392S5Q8"/>
<feature type="non-terminal residue" evidence="1">
    <location>
        <position position="60"/>
    </location>
</feature>